<dbReference type="PATRIC" id="fig|859192.6.peg.453"/>
<comment type="caution">
    <text evidence="1">The sequence shown here is derived from an EMBL/GenBank/DDBJ whole genome shotgun (WGS) entry which is preliminary data.</text>
</comment>
<organism evidence="1 2">
    <name type="scientific">Candidatus Nitrosarchaeum limnium BG20</name>
    <dbReference type="NCBI Taxonomy" id="859192"/>
    <lineage>
        <taxon>Archaea</taxon>
        <taxon>Nitrososphaerota</taxon>
        <taxon>Nitrososphaeria</taxon>
        <taxon>Nitrosopumilales</taxon>
        <taxon>Nitrosopumilaceae</taxon>
        <taxon>Nitrosarchaeum</taxon>
    </lineage>
</organism>
<gene>
    <name evidence="1" type="ORF">BG20_I1748</name>
</gene>
<evidence type="ECO:0008006" key="3">
    <source>
        <dbReference type="Google" id="ProtNLM"/>
    </source>
</evidence>
<dbReference type="RefSeq" id="WP_010190243.1">
    <property type="nucleotide sequence ID" value="NZ_AHJG01000059.1"/>
</dbReference>
<keyword evidence="2" id="KW-1185">Reference proteome</keyword>
<reference evidence="1 2" key="1">
    <citation type="journal article" date="2012" name="J. Bacteriol.">
        <title>Genome Sequence of "Candidatus Nitrosoarchaeum limnia" BG20, a Low-Salinity Ammonia-Oxidizing Archaeon from the San Francisco Bay Estuary.</title>
        <authorList>
            <person name="Mosier A.C."/>
            <person name="Allen E.E."/>
            <person name="Kim M."/>
            <person name="Ferriera S."/>
            <person name="Francis C.A."/>
        </authorList>
    </citation>
    <scope>NUCLEOTIDE SEQUENCE [LARGE SCALE GENOMIC DNA]</scope>
    <source>
        <strain evidence="1 2">BG20</strain>
    </source>
</reference>
<evidence type="ECO:0000313" key="1">
    <source>
        <dbReference type="EMBL" id="EPA06387.1"/>
    </source>
</evidence>
<proteinExistence type="predicted"/>
<sequence>MSIQILQYEFLGPIKLQEWGPPMEKVVYLIMTREKDSFNIIYAGECEKTTENNFFTNNPSFKCWIESHSNASLYLAILPMFESENYARNKVLNQVIARYHPKCNERKPEPKPEYKIRSKHDSETSSIIPCPCCGSEMKVEKELENTTIIRCTECGISDTRLNS</sequence>
<dbReference type="AlphaFoldDB" id="S2EPL2"/>
<evidence type="ECO:0000313" key="2">
    <source>
        <dbReference type="Proteomes" id="UP000014065"/>
    </source>
</evidence>
<dbReference type="EMBL" id="AHJG01000059">
    <property type="protein sequence ID" value="EPA06387.1"/>
    <property type="molecule type" value="Genomic_DNA"/>
</dbReference>
<dbReference type="OrthoDB" id="11602at2157"/>
<accession>S2EPL2</accession>
<protein>
    <recommendedName>
        <fullName evidence="3">GIY-YIG nuclease family protein</fullName>
    </recommendedName>
</protein>
<dbReference type="Proteomes" id="UP000014065">
    <property type="component" value="Unassembled WGS sequence"/>
</dbReference>
<name>S2EPL2_9ARCH</name>